<dbReference type="Gene3D" id="3.30.450.40">
    <property type="match status" value="1"/>
</dbReference>
<keyword evidence="2" id="KW-0378">Hydrolase</keyword>
<dbReference type="Pfam" id="PF13185">
    <property type="entry name" value="GAF_2"/>
    <property type="match status" value="1"/>
</dbReference>
<dbReference type="InterPro" id="IPR029016">
    <property type="entry name" value="GAF-like_dom_sf"/>
</dbReference>
<dbReference type="InterPro" id="IPR037522">
    <property type="entry name" value="HD_GYP_dom"/>
</dbReference>
<dbReference type="RefSeq" id="WP_108604566.1">
    <property type="nucleotide sequence ID" value="NZ_CP026604.1"/>
</dbReference>
<protein>
    <submittedName>
        <fullName evidence="2">Phosphohydrolase</fullName>
    </submittedName>
</protein>
<dbReference type="PANTHER" id="PTHR43155">
    <property type="entry name" value="CYCLIC DI-GMP PHOSPHODIESTERASE PA4108-RELATED"/>
    <property type="match status" value="1"/>
</dbReference>
<dbReference type="SMART" id="SM00471">
    <property type="entry name" value="HDc"/>
    <property type="match status" value="1"/>
</dbReference>
<sequence>MTQFNRCKNLMDQELNSEFQAFFKHKFTSTRDVSQQYLELIVKASQSEIGYLHLYNANTQEIKLNVWSQKVLDMCATTHDSHYPIKEAGIWADCIRQDHYVIHNDYPNQASNAGLPSGHFPLTRHMSFPVKVKGEIVAVIGVGNAISAYTQETACYINQIIQDTVAKVSFKIEQIKDQAEAMKREFNETPNEEILIDMLEAISKALEMHDVYTTHHQQKVSKISERIAEKLELPQQQITGLVIGALIHDIGKISIPTQILNKVNKLHAVEYELLKLHTTNGSAILKGVKSPWPIFEMINQHHERLDGTGYPLGLTSKQICIEAKIIAVADTFDAMASDRPYRYAQGADKAIAELKLNRGIKYDHYVVDAFMSCYNDDATFGGLYNPPPR</sequence>
<dbReference type="Proteomes" id="UP000244441">
    <property type="component" value="Chromosome"/>
</dbReference>
<dbReference type="PANTHER" id="PTHR43155:SF2">
    <property type="entry name" value="CYCLIC DI-GMP PHOSPHODIESTERASE PA4108"/>
    <property type="match status" value="1"/>
</dbReference>
<dbReference type="SUPFAM" id="SSF55781">
    <property type="entry name" value="GAF domain-like"/>
    <property type="match status" value="1"/>
</dbReference>
<dbReference type="InterPro" id="IPR003018">
    <property type="entry name" value="GAF"/>
</dbReference>
<dbReference type="Pfam" id="PF13487">
    <property type="entry name" value="HD_5"/>
    <property type="match status" value="1"/>
</dbReference>
<feature type="domain" description="HD-GYP" evidence="1">
    <location>
        <begin position="191"/>
        <end position="386"/>
    </location>
</feature>
<evidence type="ECO:0000313" key="3">
    <source>
        <dbReference type="Proteomes" id="UP000244441"/>
    </source>
</evidence>
<evidence type="ECO:0000259" key="1">
    <source>
        <dbReference type="PROSITE" id="PS51832"/>
    </source>
</evidence>
<dbReference type="KEGG" id="cate:C2869_19835"/>
<gene>
    <name evidence="2" type="ORF">C2869_19835</name>
</gene>
<proteinExistence type="predicted"/>
<reference evidence="2 3" key="1">
    <citation type="submission" date="2018-01" db="EMBL/GenBank/DDBJ databases">
        <title>Genome sequence of a Cantenovulum-like bacteria.</title>
        <authorList>
            <person name="Tan W.R."/>
            <person name="Lau N.-S."/>
            <person name="Go F."/>
            <person name="Amirul A.-A.A."/>
        </authorList>
    </citation>
    <scope>NUCLEOTIDE SEQUENCE [LARGE SCALE GENOMIC DNA]</scope>
    <source>
        <strain evidence="2 3">CCB-QB4</strain>
    </source>
</reference>
<dbReference type="Gene3D" id="1.10.3210.10">
    <property type="entry name" value="Hypothetical protein af1432"/>
    <property type="match status" value="1"/>
</dbReference>
<accession>A0A2S0VWC0</accession>
<organism evidence="2 3">
    <name type="scientific">Saccharobesus litoralis</name>
    <dbReference type="NCBI Taxonomy" id="2172099"/>
    <lineage>
        <taxon>Bacteria</taxon>
        <taxon>Pseudomonadati</taxon>
        <taxon>Pseudomonadota</taxon>
        <taxon>Gammaproteobacteria</taxon>
        <taxon>Alteromonadales</taxon>
        <taxon>Alteromonadaceae</taxon>
        <taxon>Saccharobesus</taxon>
    </lineage>
</organism>
<dbReference type="CDD" id="cd00077">
    <property type="entry name" value="HDc"/>
    <property type="match status" value="1"/>
</dbReference>
<dbReference type="SUPFAM" id="SSF109604">
    <property type="entry name" value="HD-domain/PDEase-like"/>
    <property type="match status" value="1"/>
</dbReference>
<keyword evidence="3" id="KW-1185">Reference proteome</keyword>
<dbReference type="PROSITE" id="PS51832">
    <property type="entry name" value="HD_GYP"/>
    <property type="match status" value="1"/>
</dbReference>
<dbReference type="AlphaFoldDB" id="A0A2S0VWC0"/>
<name>A0A2S0VWC0_9ALTE</name>
<dbReference type="EMBL" id="CP026604">
    <property type="protein sequence ID" value="AWB68511.1"/>
    <property type="molecule type" value="Genomic_DNA"/>
</dbReference>
<dbReference type="GO" id="GO:0008081">
    <property type="term" value="F:phosphoric diester hydrolase activity"/>
    <property type="evidence" value="ECO:0007669"/>
    <property type="project" value="UniProtKB-ARBA"/>
</dbReference>
<dbReference type="InterPro" id="IPR003607">
    <property type="entry name" value="HD/PDEase_dom"/>
</dbReference>
<evidence type="ECO:0000313" key="2">
    <source>
        <dbReference type="EMBL" id="AWB68511.1"/>
    </source>
</evidence>
<dbReference type="OrthoDB" id="9764808at2"/>